<dbReference type="InterPro" id="IPR056744">
    <property type="entry name" value="TRM5/TYW2-like_N"/>
</dbReference>
<proteinExistence type="predicted"/>
<keyword evidence="2 7" id="KW-0489">Methyltransferase</keyword>
<dbReference type="GO" id="GO:0002939">
    <property type="term" value="P:tRNA N1-guanine methylation"/>
    <property type="evidence" value="ECO:0007669"/>
    <property type="project" value="TreeGrafter"/>
</dbReference>
<evidence type="ECO:0000259" key="6">
    <source>
        <dbReference type="PROSITE" id="PS51684"/>
    </source>
</evidence>
<keyword evidence="3 7" id="KW-0808">Transferase</keyword>
<evidence type="ECO:0000256" key="1">
    <source>
        <dbReference type="ARBA" id="ARBA00022490"/>
    </source>
</evidence>
<evidence type="ECO:0000256" key="4">
    <source>
        <dbReference type="ARBA" id="ARBA00022691"/>
    </source>
</evidence>
<dbReference type="Gene3D" id="3.40.50.150">
    <property type="entry name" value="Vaccinia Virus protein VP39"/>
    <property type="match status" value="1"/>
</dbReference>
<evidence type="ECO:0000313" key="10">
    <source>
        <dbReference type="Proteomes" id="UP000195607"/>
    </source>
</evidence>
<keyword evidence="5" id="KW-0819">tRNA processing</keyword>
<dbReference type="GO" id="GO:0005737">
    <property type="term" value="C:cytoplasm"/>
    <property type="evidence" value="ECO:0007669"/>
    <property type="project" value="TreeGrafter"/>
</dbReference>
<reference evidence="7 10" key="1">
    <citation type="submission" date="2016-04" db="EMBL/GenBank/DDBJ databases">
        <authorList>
            <person name="Evans L.H."/>
            <person name="Alamgir A."/>
            <person name="Owens N."/>
            <person name="Weber N.D."/>
            <person name="Virtaneva K."/>
            <person name="Barbian K."/>
            <person name="Babar A."/>
            <person name="Rosenke K."/>
        </authorList>
    </citation>
    <scope>NUCLEOTIDE SEQUENCE [LARGE SCALE GENOMIC DNA]</scope>
    <source>
        <strain evidence="7">S5</strain>
        <strain evidence="10">S5(T) (JCM 30642 \VKM B-2941)</strain>
    </source>
</reference>
<dbReference type="CDD" id="cd02440">
    <property type="entry name" value="AdoMet_MTases"/>
    <property type="match status" value="1"/>
</dbReference>
<dbReference type="PROSITE" id="PS51684">
    <property type="entry name" value="SAM_MT_TRM5_TYW2"/>
    <property type="match status" value="1"/>
</dbReference>
<evidence type="ECO:0000313" key="9">
    <source>
        <dbReference type="Proteomes" id="UP000187822"/>
    </source>
</evidence>
<organism evidence="7 10">
    <name type="scientific">Cuniculiplasma divulgatum</name>
    <dbReference type="NCBI Taxonomy" id="1673428"/>
    <lineage>
        <taxon>Archaea</taxon>
        <taxon>Methanobacteriati</taxon>
        <taxon>Thermoplasmatota</taxon>
        <taxon>Thermoplasmata</taxon>
        <taxon>Thermoplasmatales</taxon>
        <taxon>Cuniculiplasmataceae</taxon>
        <taxon>Cuniculiplasma</taxon>
    </lineage>
</organism>
<dbReference type="InterPro" id="IPR029063">
    <property type="entry name" value="SAM-dependent_MTases_sf"/>
</dbReference>
<keyword evidence="1" id="KW-0963">Cytoplasm</keyword>
<evidence type="ECO:0000256" key="3">
    <source>
        <dbReference type="ARBA" id="ARBA00022679"/>
    </source>
</evidence>
<dbReference type="Proteomes" id="UP000187822">
    <property type="component" value="Chromosome I"/>
</dbReference>
<dbReference type="SUPFAM" id="SSF53335">
    <property type="entry name" value="S-adenosyl-L-methionine-dependent methyltransferases"/>
    <property type="match status" value="1"/>
</dbReference>
<accession>A0A1N5SXQ2</accession>
<evidence type="ECO:0000256" key="2">
    <source>
        <dbReference type="ARBA" id="ARBA00022603"/>
    </source>
</evidence>
<keyword evidence="4" id="KW-0949">S-adenosyl-L-methionine</keyword>
<dbReference type="InterPro" id="IPR040601">
    <property type="entry name" value="Trm5a/b_N"/>
</dbReference>
<dbReference type="EMBL" id="LT719092">
    <property type="protein sequence ID" value="SJK84247.1"/>
    <property type="molecule type" value="Genomic_DNA"/>
</dbReference>
<dbReference type="AlphaFoldDB" id="A0A1N5SXQ2"/>
<dbReference type="EMBL" id="LT671858">
    <property type="protein sequence ID" value="SIM40767.1"/>
    <property type="molecule type" value="Genomic_DNA"/>
</dbReference>
<evidence type="ECO:0000313" key="8">
    <source>
        <dbReference type="EMBL" id="SJK84247.1"/>
    </source>
</evidence>
<name>A0A1N5SXQ2_9ARCH</name>
<dbReference type="Pfam" id="PF25133">
    <property type="entry name" value="TYW2_N_2"/>
    <property type="match status" value="1"/>
</dbReference>
<dbReference type="KEGG" id="cdiv:CPM_0362"/>
<dbReference type="Gene3D" id="3.30.300.110">
    <property type="entry name" value="Met-10+ protein-like domains"/>
    <property type="match status" value="1"/>
</dbReference>
<dbReference type="Pfam" id="PF18093">
    <property type="entry name" value="Trm5_N"/>
    <property type="match status" value="1"/>
</dbReference>
<sequence length="316" mass="36944">MSEVIHVRIEKERAQKALERLKKLDFFLPQFEIKRDGEYILIPVSRNVEKEENIVIECEPREMKIMPQGHAGSFDLIGDIAIIHERKRIDHDFMVQFILKSKGNIRTIYLDMGIKGETRLRDLKLLYGEDNPVTMYRENNIIMKVDVKKAYFSPRLSTERYLVSRNVTDGEYIFDMFAGIGPFSLNIAKRTKCKIVACDINSDAVELLKYNLSINKLLSDVEVHEGNSYKIIKELKPFNRIIMNNPVNQYESLDEIIESLTDGGRLNIYMVEDQETIEEKMEYFIGKGMFLETKRVVHGYSKSKSMYSLQYRRDPT</sequence>
<reference evidence="8" key="2">
    <citation type="submission" date="2016-06" db="EMBL/GenBank/DDBJ databases">
        <authorList>
            <person name="Olsen C.W."/>
            <person name="Carey S."/>
            <person name="Hinshaw L."/>
            <person name="Karasin A.I."/>
        </authorList>
    </citation>
    <scope>NUCLEOTIDE SEQUENCE [LARGE SCALE GENOMIC DNA]</scope>
    <source>
        <strain evidence="8">PM4</strain>
    </source>
</reference>
<dbReference type="InterPro" id="IPR030382">
    <property type="entry name" value="MeTrfase_TRM5/TYW2"/>
</dbReference>
<dbReference type="Gene3D" id="3.30.70.2580">
    <property type="match status" value="1"/>
</dbReference>
<dbReference type="InterPro" id="IPR056743">
    <property type="entry name" value="TRM5-TYW2-like_MTfase"/>
</dbReference>
<gene>
    <name evidence="8" type="ORF">CPM_0362</name>
    <name evidence="7" type="ORF">CSP5_0391</name>
</gene>
<dbReference type="Pfam" id="PF02475">
    <property type="entry name" value="TRM5-TYW2_MTfase"/>
    <property type="match status" value="1"/>
</dbReference>
<reference evidence="9" key="3">
    <citation type="submission" date="2016-06" db="EMBL/GenBank/DDBJ databases">
        <authorList>
            <person name="Toshchakov V.S."/>
        </authorList>
    </citation>
    <scope>NUCLEOTIDE SEQUENCE [LARGE SCALE GENOMIC DNA]</scope>
    <source>
        <strain>PM4 (JCM 30641</strain>
        <strain evidence="9">\VKM B-2940)</strain>
    </source>
</reference>
<dbReference type="STRING" id="1673428.CPM_0362"/>
<protein>
    <submittedName>
        <fullName evidence="7">Wybutosine (YW) biosynthesis enzyme, Trm5 methyltransferase</fullName>
    </submittedName>
</protein>
<dbReference type="Proteomes" id="UP000195607">
    <property type="component" value="Chromosome I"/>
</dbReference>
<dbReference type="PANTHER" id="PTHR23245">
    <property type="entry name" value="TRNA METHYLTRANSFERASE"/>
    <property type="match status" value="1"/>
</dbReference>
<evidence type="ECO:0000313" key="7">
    <source>
        <dbReference type="EMBL" id="SIM40767.1"/>
    </source>
</evidence>
<dbReference type="PANTHER" id="PTHR23245:SF36">
    <property type="entry name" value="TRNA (GUANINE(37)-N1)-METHYLTRANSFERASE"/>
    <property type="match status" value="1"/>
</dbReference>
<feature type="domain" description="SAM-dependent methyltransferase TRM5/TYW2-type" evidence="6">
    <location>
        <begin position="74"/>
        <end position="315"/>
    </location>
</feature>
<keyword evidence="9" id="KW-1185">Reference proteome</keyword>
<dbReference type="GO" id="GO:0008175">
    <property type="term" value="F:tRNA methyltransferase activity"/>
    <property type="evidence" value="ECO:0007669"/>
    <property type="project" value="TreeGrafter"/>
</dbReference>
<evidence type="ECO:0000256" key="5">
    <source>
        <dbReference type="ARBA" id="ARBA00022694"/>
    </source>
</evidence>